<organism evidence="2 3">
    <name type="scientific">Aspergillus bertholletiae</name>
    <dbReference type="NCBI Taxonomy" id="1226010"/>
    <lineage>
        <taxon>Eukaryota</taxon>
        <taxon>Fungi</taxon>
        <taxon>Dikarya</taxon>
        <taxon>Ascomycota</taxon>
        <taxon>Pezizomycotina</taxon>
        <taxon>Eurotiomycetes</taxon>
        <taxon>Eurotiomycetidae</taxon>
        <taxon>Eurotiales</taxon>
        <taxon>Aspergillaceae</taxon>
        <taxon>Aspergillus</taxon>
        <taxon>Aspergillus subgen. Circumdati</taxon>
    </lineage>
</organism>
<evidence type="ECO:0000256" key="1">
    <source>
        <dbReference type="SAM" id="MobiDB-lite"/>
    </source>
</evidence>
<feature type="compositionally biased region" description="Polar residues" evidence="1">
    <location>
        <begin position="145"/>
        <end position="157"/>
    </location>
</feature>
<proteinExistence type="predicted"/>
<dbReference type="Proteomes" id="UP000326198">
    <property type="component" value="Unassembled WGS sequence"/>
</dbReference>
<dbReference type="AlphaFoldDB" id="A0A5N7B4B3"/>
<dbReference type="EMBL" id="ML736233">
    <property type="protein sequence ID" value="KAE8376843.1"/>
    <property type="molecule type" value="Genomic_DNA"/>
</dbReference>
<feature type="compositionally biased region" description="Basic and acidic residues" evidence="1">
    <location>
        <begin position="130"/>
        <end position="139"/>
    </location>
</feature>
<dbReference type="OrthoDB" id="5341904at2759"/>
<evidence type="ECO:0000313" key="2">
    <source>
        <dbReference type="EMBL" id="KAE8376843.1"/>
    </source>
</evidence>
<accession>A0A5N7B4B3</accession>
<keyword evidence="3" id="KW-1185">Reference proteome</keyword>
<gene>
    <name evidence="2" type="ORF">BDV26DRAFT_293755</name>
</gene>
<feature type="compositionally biased region" description="Low complexity" evidence="1">
    <location>
        <begin position="106"/>
        <end position="120"/>
    </location>
</feature>
<protein>
    <submittedName>
        <fullName evidence="2">Uncharacterized protein</fullName>
    </submittedName>
</protein>
<feature type="region of interest" description="Disordered" evidence="1">
    <location>
        <begin position="258"/>
        <end position="313"/>
    </location>
</feature>
<sequence length="566" mass="62493">MIDSPGFSLIRRRSLLTRPGIATRRSVRGAAPRFPSPVGQELGFSLSCTDESSEPFQWPLRDCEDTVLHCANQLAEVRPATPGDFGYTHLGALKLGSLRVVNGSASPCPSDRSRLRPSSPTQDTSAAHTTELHWSRDNLTDPSEMATSSSPDMSGHQSVPEEIWDPVAIPVSEHRGNGPNNKIPSNNRHRPYLCRARPSTSIVQIPSFPDMTRYEDLPTSPFSFEKSPIITTSHGFDVKEAEDEAIYVSDDETPLDFMRETSKDVPPPRRISYSHRKADSGYSSAASVRSLQDNRTRASLDSQESMQQPSGYRRFTLGGSKDTRLCNIENHSGLSKQLSMGRHLSLQGPKMSPRGVPSGWSTNMATMCHEMPQISASGRPRSLSFSSPQHPGYTKSLSRYCTQLRHLEASSSGASPSSKHIPDIAVIQTADNTVSNAQLCESFAAHNAKFNYDRDRNRNQLAADACINSDQSYMVNSHRSKSVKRVIKKSQNATHGQNPQAVAANAAVWCLESDIEVHEPISQFPDRAVNMGCVYPELVRGRARSRTLDVERRMRQNSKTNGVCTR</sequence>
<feature type="compositionally biased region" description="Polar residues" evidence="1">
    <location>
        <begin position="281"/>
        <end position="291"/>
    </location>
</feature>
<name>A0A5N7B4B3_9EURO</name>
<reference evidence="2 3" key="1">
    <citation type="submission" date="2019-04" db="EMBL/GenBank/DDBJ databases">
        <title>Friends and foes A comparative genomics studyof 23 Aspergillus species from section Flavi.</title>
        <authorList>
            <consortium name="DOE Joint Genome Institute"/>
            <person name="Kjaerbolling I."/>
            <person name="Vesth T."/>
            <person name="Frisvad J.C."/>
            <person name="Nybo J.L."/>
            <person name="Theobald S."/>
            <person name="Kildgaard S."/>
            <person name="Isbrandt T."/>
            <person name="Kuo A."/>
            <person name="Sato A."/>
            <person name="Lyhne E.K."/>
            <person name="Kogle M.E."/>
            <person name="Wiebenga A."/>
            <person name="Kun R.S."/>
            <person name="Lubbers R.J."/>
            <person name="Makela M.R."/>
            <person name="Barry K."/>
            <person name="Chovatia M."/>
            <person name="Clum A."/>
            <person name="Daum C."/>
            <person name="Haridas S."/>
            <person name="He G."/>
            <person name="LaButti K."/>
            <person name="Lipzen A."/>
            <person name="Mondo S."/>
            <person name="Riley R."/>
            <person name="Salamov A."/>
            <person name="Simmons B.A."/>
            <person name="Magnuson J.K."/>
            <person name="Henrissat B."/>
            <person name="Mortensen U.H."/>
            <person name="Larsen T.O."/>
            <person name="Devries R.P."/>
            <person name="Grigoriev I.V."/>
            <person name="Machida M."/>
            <person name="Baker S.E."/>
            <person name="Andersen M.R."/>
        </authorList>
    </citation>
    <scope>NUCLEOTIDE SEQUENCE [LARGE SCALE GENOMIC DNA]</scope>
    <source>
        <strain evidence="2 3">IBT 29228</strain>
    </source>
</reference>
<feature type="compositionally biased region" description="Polar residues" evidence="1">
    <location>
        <begin position="299"/>
        <end position="310"/>
    </location>
</feature>
<feature type="region of interest" description="Disordered" evidence="1">
    <location>
        <begin position="103"/>
        <end position="158"/>
    </location>
</feature>
<feature type="compositionally biased region" description="Basic and acidic residues" evidence="1">
    <location>
        <begin position="258"/>
        <end position="267"/>
    </location>
</feature>
<evidence type="ECO:0000313" key="3">
    <source>
        <dbReference type="Proteomes" id="UP000326198"/>
    </source>
</evidence>